<keyword evidence="2" id="KW-1185">Reference proteome</keyword>
<protein>
    <submittedName>
        <fullName evidence="1">Uncharacterized protein</fullName>
    </submittedName>
</protein>
<dbReference type="EMBL" id="QUAJ01000040">
    <property type="protein sequence ID" value="REI39548.1"/>
    <property type="molecule type" value="Genomic_DNA"/>
</dbReference>
<accession>A0ABX9KDN8</accession>
<proteinExistence type="predicted"/>
<evidence type="ECO:0000313" key="2">
    <source>
        <dbReference type="Proteomes" id="UP000263486"/>
    </source>
</evidence>
<comment type="caution">
    <text evidence="1">The sequence shown here is derived from an EMBL/GenBank/DDBJ whole genome shotgun (WGS) entry which is preliminary data.</text>
</comment>
<name>A0ABX9KDN8_9FUSO</name>
<evidence type="ECO:0000313" key="1">
    <source>
        <dbReference type="EMBL" id="REI39548.1"/>
    </source>
</evidence>
<dbReference type="RefSeq" id="WP_114643570.1">
    <property type="nucleotide sequence ID" value="NZ_JAACIO010000038.1"/>
</dbReference>
<gene>
    <name evidence="1" type="ORF">DYH56_14420</name>
</gene>
<organism evidence="1 2">
    <name type="scientific">Psychrilyobacter piezotolerans</name>
    <dbReference type="NCBI Taxonomy" id="2293438"/>
    <lineage>
        <taxon>Bacteria</taxon>
        <taxon>Fusobacteriati</taxon>
        <taxon>Fusobacteriota</taxon>
        <taxon>Fusobacteriia</taxon>
        <taxon>Fusobacteriales</taxon>
        <taxon>Fusobacteriaceae</taxon>
        <taxon>Psychrilyobacter</taxon>
    </lineage>
</organism>
<reference evidence="1 2" key="1">
    <citation type="submission" date="2018-08" db="EMBL/GenBank/DDBJ databases">
        <title>Draft genome sequence of Psychrilyobacter sp. strain SD5 isolated from Black Sea water.</title>
        <authorList>
            <person name="Yadav S."/>
            <person name="Villanueva L."/>
            <person name="Damste J.S.S."/>
        </authorList>
    </citation>
    <scope>NUCLEOTIDE SEQUENCE [LARGE SCALE GENOMIC DNA]</scope>
    <source>
        <strain evidence="1 2">SD5</strain>
    </source>
</reference>
<sequence length="123" mass="14824">MKVLDEDDFKRDEFKIKFVGEIDNFFILNSMLEDLKISSKDEKELILNVFFRRSKKLLDRLVDIIDLLKGNYSFEIYSSDYKFKFVDFYGEAVFDPEDRKYTGKFIIDDGYKIHEISRFEKVL</sequence>
<dbReference type="Proteomes" id="UP000263486">
    <property type="component" value="Unassembled WGS sequence"/>
</dbReference>